<dbReference type="Proteomes" id="UP001237642">
    <property type="component" value="Unassembled WGS sequence"/>
</dbReference>
<organism evidence="2 3">
    <name type="scientific">Heracleum sosnowskyi</name>
    <dbReference type="NCBI Taxonomy" id="360622"/>
    <lineage>
        <taxon>Eukaryota</taxon>
        <taxon>Viridiplantae</taxon>
        <taxon>Streptophyta</taxon>
        <taxon>Embryophyta</taxon>
        <taxon>Tracheophyta</taxon>
        <taxon>Spermatophyta</taxon>
        <taxon>Magnoliopsida</taxon>
        <taxon>eudicotyledons</taxon>
        <taxon>Gunneridae</taxon>
        <taxon>Pentapetalae</taxon>
        <taxon>asterids</taxon>
        <taxon>campanulids</taxon>
        <taxon>Apiales</taxon>
        <taxon>Apiaceae</taxon>
        <taxon>Apioideae</taxon>
        <taxon>apioid superclade</taxon>
        <taxon>Tordylieae</taxon>
        <taxon>Tordyliinae</taxon>
        <taxon>Heracleum</taxon>
    </lineage>
</organism>
<accession>A0AAD8HSY3</accession>
<proteinExistence type="predicted"/>
<evidence type="ECO:0000313" key="3">
    <source>
        <dbReference type="Proteomes" id="UP001237642"/>
    </source>
</evidence>
<reference evidence="2" key="2">
    <citation type="submission" date="2023-05" db="EMBL/GenBank/DDBJ databases">
        <authorList>
            <person name="Schelkunov M.I."/>
        </authorList>
    </citation>
    <scope>NUCLEOTIDE SEQUENCE</scope>
    <source>
        <strain evidence="2">Hsosn_3</strain>
        <tissue evidence="2">Leaf</tissue>
    </source>
</reference>
<dbReference type="EMBL" id="JAUIZM010000007">
    <property type="protein sequence ID" value="KAK1372281.1"/>
    <property type="molecule type" value="Genomic_DNA"/>
</dbReference>
<evidence type="ECO:0000256" key="1">
    <source>
        <dbReference type="SAM" id="MobiDB-lite"/>
    </source>
</evidence>
<feature type="compositionally biased region" description="Basic and acidic residues" evidence="1">
    <location>
        <begin position="157"/>
        <end position="166"/>
    </location>
</feature>
<protein>
    <submittedName>
        <fullName evidence="2">Uncharacterized protein</fullName>
    </submittedName>
</protein>
<comment type="caution">
    <text evidence="2">The sequence shown here is derived from an EMBL/GenBank/DDBJ whole genome shotgun (WGS) entry which is preliminary data.</text>
</comment>
<dbReference type="AlphaFoldDB" id="A0AAD8HSY3"/>
<feature type="compositionally biased region" description="Polar residues" evidence="1">
    <location>
        <begin position="168"/>
        <end position="177"/>
    </location>
</feature>
<evidence type="ECO:0000313" key="2">
    <source>
        <dbReference type="EMBL" id="KAK1372281.1"/>
    </source>
</evidence>
<sequence>MEEGFAMISLEEGEQGGISYEENAGELSEIDTRWCLVVDQIKRPYGSWMRAEPRRRNHTIGSKWLRMGGVSPANNTTADSDDKVVTEIDASSLSQGGKSGISADRNKQDTMLVSGEKHGDISDINKSLLSKNQEGNTHETLAIAEVENHDLLVIDPKRRRMDKETGPSEFTSTNVDTIMSPRESESQNQKKLVFGG</sequence>
<reference evidence="2" key="1">
    <citation type="submission" date="2023-02" db="EMBL/GenBank/DDBJ databases">
        <title>Genome of toxic invasive species Heracleum sosnowskyi carries increased number of genes despite the absence of recent whole-genome duplications.</title>
        <authorList>
            <person name="Schelkunov M."/>
            <person name="Shtratnikova V."/>
            <person name="Makarenko M."/>
            <person name="Klepikova A."/>
            <person name="Omelchenko D."/>
            <person name="Novikova G."/>
            <person name="Obukhova E."/>
            <person name="Bogdanov V."/>
            <person name="Penin A."/>
            <person name="Logacheva M."/>
        </authorList>
    </citation>
    <scope>NUCLEOTIDE SEQUENCE</scope>
    <source>
        <strain evidence="2">Hsosn_3</strain>
        <tissue evidence="2">Leaf</tissue>
    </source>
</reference>
<gene>
    <name evidence="2" type="ORF">POM88_028474</name>
</gene>
<keyword evidence="3" id="KW-1185">Reference proteome</keyword>
<feature type="region of interest" description="Disordered" evidence="1">
    <location>
        <begin position="157"/>
        <end position="196"/>
    </location>
</feature>
<name>A0AAD8HSY3_9APIA</name>